<keyword evidence="3" id="KW-1185">Reference proteome</keyword>
<comment type="caution">
    <text evidence="2">The sequence shown here is derived from an EMBL/GenBank/DDBJ whole genome shotgun (WGS) entry which is preliminary data.</text>
</comment>
<organism evidence="2 3">
    <name type="scientific">Yinghuangia aomiensis</name>
    <dbReference type="NCBI Taxonomy" id="676205"/>
    <lineage>
        <taxon>Bacteria</taxon>
        <taxon>Bacillati</taxon>
        <taxon>Actinomycetota</taxon>
        <taxon>Actinomycetes</taxon>
        <taxon>Kitasatosporales</taxon>
        <taxon>Streptomycetaceae</taxon>
        <taxon>Yinghuangia</taxon>
    </lineage>
</organism>
<name>A0ABP9HLL4_9ACTN</name>
<feature type="compositionally biased region" description="Gly residues" evidence="1">
    <location>
        <begin position="187"/>
        <end position="201"/>
    </location>
</feature>
<evidence type="ECO:0000313" key="2">
    <source>
        <dbReference type="EMBL" id="GAA4973837.1"/>
    </source>
</evidence>
<protein>
    <recommendedName>
        <fullName evidence="4">Lipoprotein</fullName>
    </recommendedName>
</protein>
<sequence length="201" mass="19543">MRGGVVSPGCGFGGSKRCSFKAFAVWRFGGALRGGAGPGRSASDPITGGCVQVEGHPSGGAAAGPGSVPGPDGTDDGEGGVAKPPHAGRRLRSATVAATLTLTLASALTACSSKGSKKSDYAEICVHRATMMRVADSLCLTDVTGVYGWYYLPRKSGKSENALPDSGSSVNSGGGGTFVRPGSGSISRGGFGGGGGTGGGG</sequence>
<dbReference type="Proteomes" id="UP001500466">
    <property type="component" value="Unassembled WGS sequence"/>
</dbReference>
<feature type="region of interest" description="Disordered" evidence="1">
    <location>
        <begin position="36"/>
        <end position="88"/>
    </location>
</feature>
<evidence type="ECO:0008006" key="4">
    <source>
        <dbReference type="Google" id="ProtNLM"/>
    </source>
</evidence>
<reference evidence="3" key="1">
    <citation type="journal article" date="2019" name="Int. J. Syst. Evol. Microbiol.">
        <title>The Global Catalogue of Microorganisms (GCM) 10K type strain sequencing project: providing services to taxonomists for standard genome sequencing and annotation.</title>
        <authorList>
            <consortium name="The Broad Institute Genomics Platform"/>
            <consortium name="The Broad Institute Genome Sequencing Center for Infectious Disease"/>
            <person name="Wu L."/>
            <person name="Ma J."/>
        </authorList>
    </citation>
    <scope>NUCLEOTIDE SEQUENCE [LARGE SCALE GENOMIC DNA]</scope>
    <source>
        <strain evidence="3">JCM 17986</strain>
    </source>
</reference>
<dbReference type="EMBL" id="BAABHS010000016">
    <property type="protein sequence ID" value="GAA4973837.1"/>
    <property type="molecule type" value="Genomic_DNA"/>
</dbReference>
<accession>A0ABP9HLL4</accession>
<evidence type="ECO:0000313" key="3">
    <source>
        <dbReference type="Proteomes" id="UP001500466"/>
    </source>
</evidence>
<evidence type="ECO:0000256" key="1">
    <source>
        <dbReference type="SAM" id="MobiDB-lite"/>
    </source>
</evidence>
<proteinExistence type="predicted"/>
<gene>
    <name evidence="2" type="ORF">GCM10023205_45470</name>
</gene>
<feature type="region of interest" description="Disordered" evidence="1">
    <location>
        <begin position="158"/>
        <end position="201"/>
    </location>
</feature>